<protein>
    <submittedName>
        <fullName evidence="1">Uncharacterized protein</fullName>
    </submittedName>
</protein>
<dbReference type="AlphaFoldDB" id="A0A0F3HKG6"/>
<accession>A0A0F3HKG6</accession>
<evidence type="ECO:0000313" key="1">
    <source>
        <dbReference type="EMBL" id="KJU94686.1"/>
    </source>
</evidence>
<reference evidence="1 2" key="1">
    <citation type="submission" date="2015-02" db="EMBL/GenBank/DDBJ databases">
        <title>Evolution of amylase-binding proteins of oral streptococcal species.</title>
        <authorList>
            <person name="Haase E.M."/>
        </authorList>
    </citation>
    <scope>NUCLEOTIDE SEQUENCE [LARGE SCALE GENOMIC DNA]</scope>
    <source>
        <strain evidence="1 2">UC6950A</strain>
    </source>
</reference>
<name>A0A0F3HKG6_9STRE</name>
<comment type="caution">
    <text evidence="1">The sequence shown here is derived from an EMBL/GenBank/DDBJ whole genome shotgun (WGS) entry which is preliminary data.</text>
</comment>
<dbReference type="Proteomes" id="UP000033405">
    <property type="component" value="Unassembled WGS sequence"/>
</dbReference>
<organism evidence="1 2">
    <name type="scientific">Streptococcus infantis</name>
    <dbReference type="NCBI Taxonomy" id="68892"/>
    <lineage>
        <taxon>Bacteria</taxon>
        <taxon>Bacillati</taxon>
        <taxon>Bacillota</taxon>
        <taxon>Bacilli</taxon>
        <taxon>Lactobacillales</taxon>
        <taxon>Streptococcaceae</taxon>
        <taxon>Streptococcus</taxon>
    </lineage>
</organism>
<proteinExistence type="predicted"/>
<dbReference type="EMBL" id="JYOV01000005">
    <property type="protein sequence ID" value="KJU94686.1"/>
    <property type="molecule type" value="Genomic_DNA"/>
</dbReference>
<sequence length="70" mass="6661">MVALPSVPAVASPILLPSLSNNSTLVPGSAVTSTGVLVPALPVRSVSTTGVLGFAGVAAVATFGALSSDV</sequence>
<evidence type="ECO:0000313" key="2">
    <source>
        <dbReference type="Proteomes" id="UP000033405"/>
    </source>
</evidence>
<gene>
    <name evidence="1" type="ORF">TZ96_00346</name>
</gene>